<proteinExistence type="predicted"/>
<accession>A0A0D0QEZ7</accession>
<gene>
    <name evidence="2" type="ORF">Wenmar_00276</name>
</gene>
<name>A0A0D0QEZ7_9RHOB</name>
<dbReference type="InterPro" id="IPR001509">
    <property type="entry name" value="Epimerase_deHydtase"/>
</dbReference>
<keyword evidence="3" id="KW-1185">Reference proteome</keyword>
<evidence type="ECO:0000313" key="3">
    <source>
        <dbReference type="Proteomes" id="UP000035100"/>
    </source>
</evidence>
<dbReference type="GO" id="GO:0005737">
    <property type="term" value="C:cytoplasm"/>
    <property type="evidence" value="ECO:0007669"/>
    <property type="project" value="TreeGrafter"/>
</dbReference>
<dbReference type="PANTHER" id="PTHR48079">
    <property type="entry name" value="PROTEIN YEEZ"/>
    <property type="match status" value="1"/>
</dbReference>
<dbReference type="RefSeq" id="WP_018304406.1">
    <property type="nucleotide sequence ID" value="NZ_KB902313.1"/>
</dbReference>
<dbReference type="eggNOG" id="COG0451">
    <property type="taxonomic scope" value="Bacteria"/>
</dbReference>
<dbReference type="Gene3D" id="3.40.50.720">
    <property type="entry name" value="NAD(P)-binding Rossmann-like Domain"/>
    <property type="match status" value="1"/>
</dbReference>
<dbReference type="GO" id="GO:0004029">
    <property type="term" value="F:aldehyde dehydrogenase (NAD+) activity"/>
    <property type="evidence" value="ECO:0007669"/>
    <property type="project" value="TreeGrafter"/>
</dbReference>
<dbReference type="Pfam" id="PF01370">
    <property type="entry name" value="Epimerase"/>
    <property type="match status" value="1"/>
</dbReference>
<dbReference type="EMBL" id="AONG01000003">
    <property type="protein sequence ID" value="KIQ70902.1"/>
    <property type="molecule type" value="Genomic_DNA"/>
</dbReference>
<evidence type="ECO:0000259" key="1">
    <source>
        <dbReference type="Pfam" id="PF01370"/>
    </source>
</evidence>
<sequence length="310" mass="33004">MGGLTILVTGGSGYLGRAVIAEGRQRGHRMRALVRKGDVPPGALAIRGDLFDRAALARACTGAEVVIHCASPLAGAEAELLRSTVDGTRQLMRAARQAGVGRVVLAGSLAIYGAGGLAPGSAVTEETPIEDRPQGRDAYTRAKLAQEETARDGRGKMGLWLLRMGAVWGPGRLWNAHLGTRLGPLLLRLGGTEGELPLLHRDHAAAALIAAAQTRPEGAEVLNLTDDDRPSAAAYLAALAGHGGPRLTLPLPWRLLDAAAALPLPRMPGLLRRPTLRARMMPLRYPNDRARDRLRWRPDTPFATLMEAVE</sequence>
<dbReference type="Proteomes" id="UP000035100">
    <property type="component" value="Unassembled WGS sequence"/>
</dbReference>
<dbReference type="InterPro" id="IPR036291">
    <property type="entry name" value="NAD(P)-bd_dom_sf"/>
</dbReference>
<organism evidence="2 3">
    <name type="scientific">Wenxinia marina DSM 24838</name>
    <dbReference type="NCBI Taxonomy" id="1123501"/>
    <lineage>
        <taxon>Bacteria</taxon>
        <taxon>Pseudomonadati</taxon>
        <taxon>Pseudomonadota</taxon>
        <taxon>Alphaproteobacteria</taxon>
        <taxon>Rhodobacterales</taxon>
        <taxon>Roseobacteraceae</taxon>
        <taxon>Wenxinia</taxon>
    </lineage>
</organism>
<dbReference type="STRING" id="1123501.Wenmar_00276"/>
<dbReference type="AlphaFoldDB" id="A0A0D0QEZ7"/>
<protein>
    <submittedName>
        <fullName evidence="2">Nucleoside-diphosphate-sugar epimerase</fullName>
    </submittedName>
</protein>
<dbReference type="PANTHER" id="PTHR48079:SF6">
    <property type="entry name" value="NAD(P)-BINDING DOMAIN-CONTAINING PROTEIN-RELATED"/>
    <property type="match status" value="1"/>
</dbReference>
<evidence type="ECO:0000313" key="2">
    <source>
        <dbReference type="EMBL" id="KIQ70902.1"/>
    </source>
</evidence>
<feature type="domain" description="NAD-dependent epimerase/dehydratase" evidence="1">
    <location>
        <begin position="6"/>
        <end position="205"/>
    </location>
</feature>
<comment type="caution">
    <text evidence="2">The sequence shown here is derived from an EMBL/GenBank/DDBJ whole genome shotgun (WGS) entry which is preliminary data.</text>
</comment>
<dbReference type="SUPFAM" id="SSF51735">
    <property type="entry name" value="NAD(P)-binding Rossmann-fold domains"/>
    <property type="match status" value="1"/>
</dbReference>
<dbReference type="InterPro" id="IPR051783">
    <property type="entry name" value="NAD(P)-dependent_oxidoreduct"/>
</dbReference>
<reference evidence="2 3" key="1">
    <citation type="submission" date="2013-01" db="EMBL/GenBank/DDBJ databases">
        <authorList>
            <person name="Fiebig A."/>
            <person name="Goeker M."/>
            <person name="Klenk H.-P.P."/>
        </authorList>
    </citation>
    <scope>NUCLEOTIDE SEQUENCE [LARGE SCALE GENOMIC DNA]</scope>
    <source>
        <strain evidence="2 3">DSM 24838</strain>
    </source>
</reference>